<dbReference type="AlphaFoldDB" id="A0A0K2ZWQ0"/>
<keyword evidence="1" id="KW-1133">Transmembrane helix</keyword>
<keyword evidence="3" id="KW-1185">Reference proteome</keyword>
<evidence type="ECO:0000313" key="3">
    <source>
        <dbReference type="Proteomes" id="UP000046187"/>
    </source>
</evidence>
<gene>
    <name evidence="2" type="ORF">XTALMG727_2998</name>
</gene>
<feature type="transmembrane region" description="Helical" evidence="1">
    <location>
        <begin position="57"/>
        <end position="75"/>
    </location>
</feature>
<name>A0A0K2ZWQ0_9XANT</name>
<evidence type="ECO:0008006" key="4">
    <source>
        <dbReference type="Google" id="ProtNLM"/>
    </source>
</evidence>
<accession>A0A0K2ZWQ0</accession>
<dbReference type="EMBL" id="CXOI01000050">
    <property type="protein sequence ID" value="CTP90226.1"/>
    <property type="molecule type" value="Genomic_DNA"/>
</dbReference>
<evidence type="ECO:0000256" key="1">
    <source>
        <dbReference type="SAM" id="Phobius"/>
    </source>
</evidence>
<reference evidence="3" key="1">
    <citation type="submission" date="2015-07" db="EMBL/GenBank/DDBJ databases">
        <authorList>
            <person name="Wibberg D."/>
        </authorList>
    </citation>
    <scope>NUCLEOTIDE SEQUENCE [LARGE SCALE GENOMIC DNA]</scope>
</reference>
<keyword evidence="1" id="KW-0472">Membrane</keyword>
<keyword evidence="1" id="KW-0812">Transmembrane</keyword>
<dbReference type="Proteomes" id="UP000046187">
    <property type="component" value="Unassembled WGS sequence"/>
</dbReference>
<protein>
    <recommendedName>
        <fullName evidence="4">DUF2238 domain-containing protein</fullName>
    </recommendedName>
</protein>
<dbReference type="RefSeq" id="WP_053836037.1">
    <property type="nucleotide sequence ID" value="NZ_CXOI01000050.1"/>
</dbReference>
<sequence>MAAAKRAWLALALAVFAASWVHPLWPAEQAMHSSLAVLGIVWLVWHDRRWPLRSAHFAAICAFISVHNIAAHWLYSNVPYDQWLRALSGGWSPNAAFGWQRNHTDRLIHLLFGVCLAPALRDHARQRWPALTARQAFVLATMAIMCASLLYEWLEWLIALLLSPAQAESYNGQQGDPWDAHMDMLLATLGCASAWPWRRAGHPALPSSPR</sequence>
<feature type="transmembrane region" description="Helical" evidence="1">
    <location>
        <begin position="136"/>
        <end position="154"/>
    </location>
</feature>
<evidence type="ECO:0000313" key="2">
    <source>
        <dbReference type="EMBL" id="CTP90226.1"/>
    </source>
</evidence>
<proteinExistence type="predicted"/>
<dbReference type="Pfam" id="PF09997">
    <property type="entry name" value="DUF2238"/>
    <property type="match status" value="1"/>
</dbReference>
<dbReference type="InterPro" id="IPR014509">
    <property type="entry name" value="YjdF-like"/>
</dbReference>
<organism evidence="2 3">
    <name type="scientific">Xanthomonas graminis pv. arrhenatheri LMG 727</name>
    <dbReference type="NCBI Taxonomy" id="1195923"/>
    <lineage>
        <taxon>Bacteria</taxon>
        <taxon>Pseudomonadati</taxon>
        <taxon>Pseudomonadota</taxon>
        <taxon>Gammaproteobacteria</taxon>
        <taxon>Lysobacterales</taxon>
        <taxon>Lysobacteraceae</taxon>
        <taxon>Xanthomonas</taxon>
        <taxon>Xanthomonas translucens group</taxon>
        <taxon>Xanthomonas graminis</taxon>
    </lineage>
</organism>